<evidence type="ECO:0000256" key="4">
    <source>
        <dbReference type="ARBA" id="ARBA00022519"/>
    </source>
</evidence>
<dbReference type="EMBL" id="CAFBQT010000002">
    <property type="protein sequence ID" value="CAB5057692.1"/>
    <property type="molecule type" value="Genomic_DNA"/>
</dbReference>
<keyword evidence="6 8" id="KW-1133">Transmembrane helix</keyword>
<keyword evidence="7 8" id="KW-0472">Membrane</keyword>
<dbReference type="Pfam" id="PF02653">
    <property type="entry name" value="BPD_transp_2"/>
    <property type="match status" value="1"/>
</dbReference>
<protein>
    <submittedName>
        <fullName evidence="11">Unannotated protein</fullName>
    </submittedName>
</protein>
<evidence type="ECO:0000313" key="12">
    <source>
        <dbReference type="EMBL" id="CAB5012184.1"/>
    </source>
</evidence>
<name>A0A6J6WN84_9ZZZZ</name>
<evidence type="ECO:0000256" key="7">
    <source>
        <dbReference type="ARBA" id="ARBA00023136"/>
    </source>
</evidence>
<feature type="transmembrane region" description="Helical" evidence="8">
    <location>
        <begin position="219"/>
        <end position="237"/>
    </location>
</feature>
<reference evidence="11" key="1">
    <citation type="submission" date="2020-05" db="EMBL/GenBank/DDBJ databases">
        <authorList>
            <person name="Chiriac C."/>
            <person name="Salcher M."/>
            <person name="Ghai R."/>
            <person name="Kavagutti S V."/>
        </authorList>
    </citation>
    <scope>NUCLEOTIDE SEQUENCE</scope>
</reference>
<feature type="transmembrane region" description="Helical" evidence="8">
    <location>
        <begin position="298"/>
        <end position="316"/>
    </location>
</feature>
<dbReference type="EMBL" id="CAEZUF010000007">
    <property type="protein sequence ID" value="CAB4585133.1"/>
    <property type="molecule type" value="Genomic_DNA"/>
</dbReference>
<sequence>MTTMSLNTKKRVQIFQKVPELGLFMVFVATLILFSTFNSYFASLASLKILLVTVIYTGIVLIGQALLMIVGELDLSVGAVASLGTITTGLMLADWNLPLPVAVIIGIGIGAFVGFLNGFITIKVGIPAFITTLSMLFLARGISYVLSGGDPVYPLPQGTGNLSRPMILGFPSAVWIFLILFITADQFVRRSVLGREFYLIGGNKVAAKLSGIKVDKIKIGLFTLCGALSAFAGILLMSKLQRSDAVTGLGWELNVIAAAAVGGIKLTGGGGSLTGAFIGILFLQVILQGLVMIGLNPFLLEAVIGAVMIVAVWISTQKTKK</sequence>
<dbReference type="PANTHER" id="PTHR32196">
    <property type="entry name" value="ABC TRANSPORTER PERMEASE PROTEIN YPHD-RELATED-RELATED"/>
    <property type="match status" value="1"/>
</dbReference>
<evidence type="ECO:0000313" key="11">
    <source>
        <dbReference type="EMBL" id="CAB4786190.1"/>
    </source>
</evidence>
<feature type="transmembrane region" description="Helical" evidence="8">
    <location>
        <begin position="166"/>
        <end position="188"/>
    </location>
</feature>
<evidence type="ECO:0000256" key="1">
    <source>
        <dbReference type="ARBA" id="ARBA00004651"/>
    </source>
</evidence>
<feature type="transmembrane region" description="Helical" evidence="8">
    <location>
        <begin position="99"/>
        <end position="119"/>
    </location>
</feature>
<dbReference type="EMBL" id="CAFBPL010000024">
    <property type="protein sequence ID" value="CAB5012184.1"/>
    <property type="molecule type" value="Genomic_DNA"/>
</dbReference>
<dbReference type="PANTHER" id="PTHR32196:SF29">
    <property type="entry name" value="AUTOINDUCER 2 IMPORT SYSTEM PERMEASE PROTEIN LSRC"/>
    <property type="match status" value="1"/>
</dbReference>
<proteinExistence type="predicted"/>
<comment type="subcellular location">
    <subcellularLocation>
        <location evidence="1">Cell membrane</location>
        <topology evidence="1">Multi-pass membrane protein</topology>
    </subcellularLocation>
</comment>
<dbReference type="AlphaFoldDB" id="A0A6J6WN84"/>
<feature type="transmembrane region" description="Helical" evidence="8">
    <location>
        <begin position="273"/>
        <end position="292"/>
    </location>
</feature>
<feature type="transmembrane region" description="Helical" evidence="8">
    <location>
        <begin position="21"/>
        <end position="41"/>
    </location>
</feature>
<dbReference type="GO" id="GO:0022857">
    <property type="term" value="F:transmembrane transporter activity"/>
    <property type="evidence" value="ECO:0007669"/>
    <property type="project" value="InterPro"/>
</dbReference>
<keyword evidence="2" id="KW-0813">Transport</keyword>
<evidence type="ECO:0000256" key="2">
    <source>
        <dbReference type="ARBA" id="ARBA00022448"/>
    </source>
</evidence>
<keyword evidence="3" id="KW-1003">Cell membrane</keyword>
<dbReference type="GO" id="GO:0005886">
    <property type="term" value="C:plasma membrane"/>
    <property type="evidence" value="ECO:0007669"/>
    <property type="project" value="UniProtKB-SubCell"/>
</dbReference>
<evidence type="ECO:0000313" key="10">
    <source>
        <dbReference type="EMBL" id="CAB4667048.1"/>
    </source>
</evidence>
<evidence type="ECO:0000313" key="9">
    <source>
        <dbReference type="EMBL" id="CAB4585133.1"/>
    </source>
</evidence>
<organism evidence="11">
    <name type="scientific">freshwater metagenome</name>
    <dbReference type="NCBI Taxonomy" id="449393"/>
    <lineage>
        <taxon>unclassified sequences</taxon>
        <taxon>metagenomes</taxon>
        <taxon>ecological metagenomes</taxon>
    </lineage>
</organism>
<accession>A0A6J6WN84</accession>
<keyword evidence="5 8" id="KW-0812">Transmembrane</keyword>
<feature type="transmembrane region" description="Helical" evidence="8">
    <location>
        <begin position="126"/>
        <end position="146"/>
    </location>
</feature>
<dbReference type="EMBL" id="CAFAAE010000019">
    <property type="protein sequence ID" value="CAB4786190.1"/>
    <property type="molecule type" value="Genomic_DNA"/>
</dbReference>
<feature type="transmembrane region" description="Helical" evidence="8">
    <location>
        <begin position="47"/>
        <end position="68"/>
    </location>
</feature>
<evidence type="ECO:0000256" key="5">
    <source>
        <dbReference type="ARBA" id="ARBA00022692"/>
    </source>
</evidence>
<keyword evidence="4" id="KW-0997">Cell inner membrane</keyword>
<evidence type="ECO:0000256" key="8">
    <source>
        <dbReference type="SAM" id="Phobius"/>
    </source>
</evidence>
<evidence type="ECO:0000313" key="13">
    <source>
        <dbReference type="EMBL" id="CAB5057692.1"/>
    </source>
</evidence>
<dbReference type="EMBL" id="CAEZWY010000022">
    <property type="protein sequence ID" value="CAB4667048.1"/>
    <property type="molecule type" value="Genomic_DNA"/>
</dbReference>
<evidence type="ECO:0000256" key="3">
    <source>
        <dbReference type="ARBA" id="ARBA00022475"/>
    </source>
</evidence>
<dbReference type="InterPro" id="IPR001851">
    <property type="entry name" value="ABC_transp_permease"/>
</dbReference>
<dbReference type="CDD" id="cd06579">
    <property type="entry name" value="TM_PBP1_transp_AraH_like"/>
    <property type="match status" value="1"/>
</dbReference>
<gene>
    <name evidence="9" type="ORF">UFOPK1791_00167</name>
    <name evidence="10" type="ORF">UFOPK2312_00350</name>
    <name evidence="11" type="ORF">UFOPK2982_00236</name>
    <name evidence="12" type="ORF">UFOPK4113_00358</name>
    <name evidence="13" type="ORF">UFOPK4355_00033</name>
</gene>
<evidence type="ECO:0000256" key="6">
    <source>
        <dbReference type="ARBA" id="ARBA00022989"/>
    </source>
</evidence>
<feature type="transmembrane region" description="Helical" evidence="8">
    <location>
        <begin position="249"/>
        <end position="266"/>
    </location>
</feature>